<dbReference type="PROSITE" id="PS50045">
    <property type="entry name" value="SIGMA54_INTERACT_4"/>
    <property type="match status" value="1"/>
</dbReference>
<dbReference type="InterPro" id="IPR014710">
    <property type="entry name" value="RmlC-like_jellyroll"/>
</dbReference>
<gene>
    <name evidence="10" type="primary">g9613</name>
    <name evidence="10" type="ORF">VP750_LOCUS8666</name>
</gene>
<name>A0ABP1G3G6_9CHLO</name>
<dbReference type="InterPro" id="IPR000595">
    <property type="entry name" value="cNMP-bd_dom"/>
</dbReference>
<dbReference type="Pfam" id="PF00027">
    <property type="entry name" value="cNMP_binding"/>
    <property type="match status" value="1"/>
</dbReference>
<dbReference type="InterPro" id="IPR018490">
    <property type="entry name" value="cNMP-bd_dom_sf"/>
</dbReference>
<evidence type="ECO:0000256" key="5">
    <source>
        <dbReference type="ARBA" id="ARBA00023136"/>
    </source>
</evidence>
<evidence type="ECO:0000256" key="2">
    <source>
        <dbReference type="ARBA" id="ARBA00022475"/>
    </source>
</evidence>
<keyword evidence="2" id="KW-1003">Cell membrane</keyword>
<evidence type="ECO:0000313" key="11">
    <source>
        <dbReference type="Proteomes" id="UP001497392"/>
    </source>
</evidence>
<evidence type="ECO:0000259" key="7">
    <source>
        <dbReference type="PROSITE" id="PS50042"/>
    </source>
</evidence>
<feature type="transmembrane region" description="Helical" evidence="6">
    <location>
        <begin position="425"/>
        <end position="447"/>
    </location>
</feature>
<dbReference type="Gene3D" id="1.10.8.60">
    <property type="match status" value="1"/>
</dbReference>
<evidence type="ECO:0000256" key="1">
    <source>
        <dbReference type="ARBA" id="ARBA00004236"/>
    </source>
</evidence>
<comment type="subcellular location">
    <subcellularLocation>
        <location evidence="1">Cell membrane</location>
    </subcellularLocation>
</comment>
<evidence type="ECO:0000313" key="10">
    <source>
        <dbReference type="EMBL" id="CAL5226760.1"/>
    </source>
</evidence>
<feature type="transmembrane region" description="Helical" evidence="6">
    <location>
        <begin position="768"/>
        <end position="787"/>
    </location>
</feature>
<organism evidence="10 11">
    <name type="scientific">Coccomyxa viridis</name>
    <dbReference type="NCBI Taxonomy" id="1274662"/>
    <lineage>
        <taxon>Eukaryota</taxon>
        <taxon>Viridiplantae</taxon>
        <taxon>Chlorophyta</taxon>
        <taxon>core chlorophytes</taxon>
        <taxon>Trebouxiophyceae</taxon>
        <taxon>Trebouxiophyceae incertae sedis</taxon>
        <taxon>Coccomyxaceae</taxon>
        <taxon>Coccomyxa</taxon>
    </lineage>
</organism>
<feature type="domain" description="4Fe-4S ferredoxin-type" evidence="9">
    <location>
        <begin position="584"/>
        <end position="613"/>
    </location>
</feature>
<dbReference type="SUPFAM" id="SSF51206">
    <property type="entry name" value="cAMP-binding domain-like"/>
    <property type="match status" value="1"/>
</dbReference>
<feature type="transmembrane region" description="Helical" evidence="6">
    <location>
        <begin position="712"/>
        <end position="733"/>
    </location>
</feature>
<dbReference type="Pfam" id="PF25601">
    <property type="entry name" value="AAA_lid_14"/>
    <property type="match status" value="1"/>
</dbReference>
<dbReference type="SUPFAM" id="SSF52540">
    <property type="entry name" value="P-loop containing nucleoside triphosphate hydrolases"/>
    <property type="match status" value="1"/>
</dbReference>
<keyword evidence="5 6" id="KW-0472">Membrane</keyword>
<dbReference type="Pfam" id="PF12801">
    <property type="entry name" value="Fer4_5"/>
    <property type="match status" value="2"/>
</dbReference>
<dbReference type="Gene3D" id="2.60.120.10">
    <property type="entry name" value="Jelly Rolls"/>
    <property type="match status" value="1"/>
</dbReference>
<reference evidence="10 11" key="1">
    <citation type="submission" date="2024-06" db="EMBL/GenBank/DDBJ databases">
        <authorList>
            <person name="Kraege A."/>
            <person name="Thomma B."/>
        </authorList>
    </citation>
    <scope>NUCLEOTIDE SEQUENCE [LARGE SCALE GENOMIC DNA]</scope>
</reference>
<protein>
    <submittedName>
        <fullName evidence="10">G9613 protein</fullName>
    </submittedName>
</protein>
<comment type="caution">
    <text evidence="10">The sequence shown here is derived from an EMBL/GenBank/DDBJ whole genome shotgun (WGS) entry which is preliminary data.</text>
</comment>
<dbReference type="InterPro" id="IPR058031">
    <property type="entry name" value="AAA_lid_NorR"/>
</dbReference>
<dbReference type="InterPro" id="IPR017896">
    <property type="entry name" value="4Fe4S_Fe-S-bd"/>
</dbReference>
<keyword evidence="11" id="KW-1185">Reference proteome</keyword>
<dbReference type="CDD" id="cd00009">
    <property type="entry name" value="AAA"/>
    <property type="match status" value="1"/>
</dbReference>
<feature type="transmembrane region" description="Helical" evidence="6">
    <location>
        <begin position="468"/>
        <end position="487"/>
    </location>
</feature>
<dbReference type="PROSITE" id="PS00198">
    <property type="entry name" value="4FE4S_FER_1"/>
    <property type="match status" value="1"/>
</dbReference>
<evidence type="ECO:0000256" key="4">
    <source>
        <dbReference type="ARBA" id="ARBA00022840"/>
    </source>
</evidence>
<evidence type="ECO:0000259" key="8">
    <source>
        <dbReference type="PROSITE" id="PS50045"/>
    </source>
</evidence>
<evidence type="ECO:0000259" key="9">
    <source>
        <dbReference type="PROSITE" id="PS51379"/>
    </source>
</evidence>
<feature type="domain" description="Sigma-54 factor interaction" evidence="8">
    <location>
        <begin position="132"/>
        <end position="336"/>
    </location>
</feature>
<dbReference type="PANTHER" id="PTHR30224">
    <property type="entry name" value="ELECTRON TRANSPORT PROTEIN"/>
    <property type="match status" value="1"/>
</dbReference>
<accession>A0ABP1G3G6</accession>
<keyword evidence="6" id="KW-1133">Transmembrane helix</keyword>
<dbReference type="CDD" id="cd00038">
    <property type="entry name" value="CAP_ED"/>
    <property type="match status" value="1"/>
</dbReference>
<evidence type="ECO:0000256" key="3">
    <source>
        <dbReference type="ARBA" id="ARBA00022741"/>
    </source>
</evidence>
<dbReference type="PROSITE" id="PS50042">
    <property type="entry name" value="CNMP_BINDING_3"/>
    <property type="match status" value="1"/>
</dbReference>
<keyword evidence="3" id="KW-0547">Nucleotide-binding</keyword>
<dbReference type="Gene3D" id="3.40.50.300">
    <property type="entry name" value="P-loop containing nucleotide triphosphate hydrolases"/>
    <property type="match status" value="1"/>
</dbReference>
<dbReference type="InterPro" id="IPR017900">
    <property type="entry name" value="4Fe4S_Fe_S_CS"/>
</dbReference>
<keyword evidence="4" id="KW-0067">ATP-binding</keyword>
<dbReference type="PANTHER" id="PTHR30224:SF4">
    <property type="entry name" value="ELECTRON TRANSPORT PROTEIN YCCM-RELATED"/>
    <property type="match status" value="1"/>
</dbReference>
<dbReference type="InterPro" id="IPR027417">
    <property type="entry name" value="P-loop_NTPase"/>
</dbReference>
<dbReference type="PROSITE" id="PS51379">
    <property type="entry name" value="4FE4S_FER_2"/>
    <property type="match status" value="1"/>
</dbReference>
<sequence>MPDYEATEEDVLKGQIIQSSGQKAQDLLILRQGHAQQQGQLSEQGPGSVLGLQDLLLERGLEHDIVAASDCIVWRVPSKALKGLLRSSPDLGLHLFRLAFGQLEARTEVLQGEAARWQELRPYLVSSPKRGVIGSSRYAKRLRSQILAASKAENRKPVYIFGEPGLEKDELATLIHFGSARRRQPMAQIDCAQLNVGRADELLGNTSKQGLLAQLDGGTLLLNNVHQVPAYATERILQLLGASQNPSGDAADLRVIMTSEQHCADFEKLADVIKVPPLRVRPADIADMAVYFSRQLSKRSAVRQMGLTSGAVRQLESYDFPNNIQELEGIVSRAMRQAAQSLDTAQVPEDVFWYAQQAQDRFRVNLFKVFSPLQQFARSSLWPDDINFRLTAYIYPAYVLLLLLGPQERSTNFGLNLFWCYWWPLSFIVYPFLGRIWCSVCPFMIYGELVQRWRLAQGAVLRKWPHKSVASWGPWFLWALFAAILVWEEVWDLPNTAYLSAWLLLIITAGAMACSWFFERRLWCRHLCPIGGMNGMFAKLSMTELRAHTGICSGNCSTYHCYKGGPEEPPAGLETAGCPVYSHPAQLVDNRNCVLCMTCDKACPHDSVELRLRPPGIDLWTSHKPMAAELALQFTLLGAVYLHHLPQLLQQVGLQADVATPTLQHCAASALVLLLPGILALGVDFASPLADLGMVASGLVSEKQGARAAKPFIEVAYGYLPLVWGITLAHYLLPLLDEAGRVLPVTAVTVGLGAWSNSLPVFVEDGSVIAFLQGSVLIASTALSLALTRKLTSRPWLRILPQCIMTAAFAAEAWLVILGPQV</sequence>
<dbReference type="Pfam" id="PF00158">
    <property type="entry name" value="Sigma54_activat"/>
    <property type="match status" value="1"/>
</dbReference>
<dbReference type="EMBL" id="CAXHTA020000016">
    <property type="protein sequence ID" value="CAL5226760.1"/>
    <property type="molecule type" value="Genomic_DNA"/>
</dbReference>
<dbReference type="SUPFAM" id="SSF54862">
    <property type="entry name" value="4Fe-4S ferredoxins"/>
    <property type="match status" value="1"/>
</dbReference>
<dbReference type="InterPro" id="IPR002078">
    <property type="entry name" value="Sigma_54_int"/>
</dbReference>
<feature type="transmembrane region" description="Helical" evidence="6">
    <location>
        <begin position="799"/>
        <end position="817"/>
    </location>
</feature>
<evidence type="ECO:0000256" key="6">
    <source>
        <dbReference type="SAM" id="Phobius"/>
    </source>
</evidence>
<dbReference type="Proteomes" id="UP001497392">
    <property type="component" value="Unassembled WGS sequence"/>
</dbReference>
<feature type="transmembrane region" description="Helical" evidence="6">
    <location>
        <begin position="499"/>
        <end position="518"/>
    </location>
</feature>
<keyword evidence="6" id="KW-0812">Transmembrane</keyword>
<feature type="domain" description="Cyclic nucleotide-binding" evidence="7">
    <location>
        <begin position="14"/>
        <end position="91"/>
    </location>
</feature>
<dbReference type="InterPro" id="IPR052378">
    <property type="entry name" value="NosR_regulator"/>
</dbReference>
<proteinExistence type="predicted"/>